<dbReference type="OrthoDB" id="39175at2759"/>
<gene>
    <name evidence="9" type="ORF">K432DRAFT_382648</name>
</gene>
<dbReference type="InterPro" id="IPR007219">
    <property type="entry name" value="XnlR_reg_dom"/>
</dbReference>
<dbReference type="SMART" id="SM00066">
    <property type="entry name" value="GAL4"/>
    <property type="match status" value="1"/>
</dbReference>
<evidence type="ECO:0000313" key="10">
    <source>
        <dbReference type="Proteomes" id="UP000250266"/>
    </source>
</evidence>
<dbReference type="Gene3D" id="4.10.240.10">
    <property type="entry name" value="Zn(2)-C6 fungal-type DNA-binding domain"/>
    <property type="match status" value="1"/>
</dbReference>
<dbReference type="GO" id="GO:0006351">
    <property type="term" value="P:DNA-templated transcription"/>
    <property type="evidence" value="ECO:0007669"/>
    <property type="project" value="InterPro"/>
</dbReference>
<dbReference type="AlphaFoldDB" id="A0A8E2JEY7"/>
<evidence type="ECO:0000259" key="8">
    <source>
        <dbReference type="PROSITE" id="PS50048"/>
    </source>
</evidence>
<sequence>MIGTLKVFKSCDACKARKVRCIGHGYPGPCENCVRRNCECHFSVAKPPQRRSRINPVYGELAQESLSTVFGSKPKEENPSPFRTLSGVPAPSSNPETQKRVYLDAGKVENHGAKSSRHADVHDRHSFSAAARLPELYIDRLLADRQTPQRLKDEKFPFKGNGIFGGDYSGYSLTFFSEGRVLSLSTRLGNNRLNELLEKASTVINSRLKSIDKVAVEPGSSRTGDSEILADKKSASTYITSYFEQVHPLYPFLDRRSFEESASKAQLPQLLASNKSWSALYHSVLALGSQYNNGGGFVPGQSQAWQLFSVALAHFPDLLILPDSLMTLQAITAMAIYALNISCIQIEYALICEGARRAQNLGLNRPRGAIDNVSNRTFWVLYSLEKMASFYSGRSSLFIDSDIGCPIPYTPQATFGDFDWFLAFSRHARLLSRVYTSLFSISVAANPISYYIATIDQLTDELERWRMSIPETFRPGEPFRAHTLPWPLSSTIALRVHFLYYNLVLALCRASLHIGAEGAAEDISKSTRQFESKKLLVKTSRSILELTPYIEVESYTPVWLLAGVPLAALFVLFDVVIHNPMHPETSSNLALLDVASGHFSRVEYASGGSLPASLVSEFAHIARSYVHDVHHRGGEKEHPRRWPSSTTGRPDLSDVGAVVSASVSMNEVHAEQVSPPTDALFFPMSDDPCYMPEGFLMGTNVMDLFGSVVPGIDPSFGLNEVPESWTQGLSSFNS</sequence>
<feature type="region of interest" description="Disordered" evidence="7">
    <location>
        <begin position="630"/>
        <end position="649"/>
    </location>
</feature>
<dbReference type="Pfam" id="PF00172">
    <property type="entry name" value="Zn_clus"/>
    <property type="match status" value="1"/>
</dbReference>
<evidence type="ECO:0000256" key="3">
    <source>
        <dbReference type="ARBA" id="ARBA00023015"/>
    </source>
</evidence>
<dbReference type="GO" id="GO:0000981">
    <property type="term" value="F:DNA-binding transcription factor activity, RNA polymerase II-specific"/>
    <property type="evidence" value="ECO:0007669"/>
    <property type="project" value="InterPro"/>
</dbReference>
<evidence type="ECO:0000313" key="9">
    <source>
        <dbReference type="EMBL" id="OCK79907.1"/>
    </source>
</evidence>
<keyword evidence="6" id="KW-0539">Nucleus</keyword>
<keyword evidence="10" id="KW-1185">Reference proteome</keyword>
<name>A0A8E2JEY7_9PEZI</name>
<dbReference type="GO" id="GO:0003677">
    <property type="term" value="F:DNA binding"/>
    <property type="evidence" value="ECO:0007669"/>
    <property type="project" value="UniProtKB-KW"/>
</dbReference>
<feature type="region of interest" description="Disordered" evidence="7">
    <location>
        <begin position="71"/>
        <end position="97"/>
    </location>
</feature>
<reference evidence="9 10" key="1">
    <citation type="journal article" date="2016" name="Nat. Commun.">
        <title>Ectomycorrhizal ecology is imprinted in the genome of the dominant symbiotic fungus Cenococcum geophilum.</title>
        <authorList>
            <consortium name="DOE Joint Genome Institute"/>
            <person name="Peter M."/>
            <person name="Kohler A."/>
            <person name="Ohm R.A."/>
            <person name="Kuo A."/>
            <person name="Krutzmann J."/>
            <person name="Morin E."/>
            <person name="Arend M."/>
            <person name="Barry K.W."/>
            <person name="Binder M."/>
            <person name="Choi C."/>
            <person name="Clum A."/>
            <person name="Copeland A."/>
            <person name="Grisel N."/>
            <person name="Haridas S."/>
            <person name="Kipfer T."/>
            <person name="LaButti K."/>
            <person name="Lindquist E."/>
            <person name="Lipzen A."/>
            <person name="Maire R."/>
            <person name="Meier B."/>
            <person name="Mihaltcheva S."/>
            <person name="Molinier V."/>
            <person name="Murat C."/>
            <person name="Poggeler S."/>
            <person name="Quandt C.A."/>
            <person name="Sperisen C."/>
            <person name="Tritt A."/>
            <person name="Tisserant E."/>
            <person name="Crous P.W."/>
            <person name="Henrissat B."/>
            <person name="Nehls U."/>
            <person name="Egli S."/>
            <person name="Spatafora J.W."/>
            <person name="Grigoriev I.V."/>
            <person name="Martin F.M."/>
        </authorList>
    </citation>
    <scope>NUCLEOTIDE SEQUENCE [LARGE SCALE GENOMIC DNA]</scope>
    <source>
        <strain evidence="9 10">CBS 459.81</strain>
    </source>
</reference>
<dbReference type="SMART" id="SM00906">
    <property type="entry name" value="Fungal_trans"/>
    <property type="match status" value="1"/>
</dbReference>
<evidence type="ECO:0000256" key="1">
    <source>
        <dbReference type="ARBA" id="ARBA00004123"/>
    </source>
</evidence>
<organism evidence="9 10">
    <name type="scientific">Lepidopterella palustris CBS 459.81</name>
    <dbReference type="NCBI Taxonomy" id="1314670"/>
    <lineage>
        <taxon>Eukaryota</taxon>
        <taxon>Fungi</taxon>
        <taxon>Dikarya</taxon>
        <taxon>Ascomycota</taxon>
        <taxon>Pezizomycotina</taxon>
        <taxon>Dothideomycetes</taxon>
        <taxon>Pleosporomycetidae</taxon>
        <taxon>Mytilinidiales</taxon>
        <taxon>Argynnaceae</taxon>
        <taxon>Lepidopterella</taxon>
    </lineage>
</organism>
<evidence type="ECO:0000256" key="7">
    <source>
        <dbReference type="SAM" id="MobiDB-lite"/>
    </source>
</evidence>
<evidence type="ECO:0000256" key="5">
    <source>
        <dbReference type="ARBA" id="ARBA00023163"/>
    </source>
</evidence>
<feature type="compositionally biased region" description="Basic and acidic residues" evidence="7">
    <location>
        <begin position="630"/>
        <end position="640"/>
    </location>
</feature>
<keyword evidence="2" id="KW-0479">Metal-binding</keyword>
<keyword evidence="3" id="KW-0805">Transcription regulation</keyword>
<dbReference type="PANTHER" id="PTHR46910:SF37">
    <property type="entry name" value="ZN(II)2CYS6 TRANSCRIPTION FACTOR (EUROFUNG)"/>
    <property type="match status" value="1"/>
</dbReference>
<dbReference type="PROSITE" id="PS50048">
    <property type="entry name" value="ZN2_CY6_FUNGAL_2"/>
    <property type="match status" value="1"/>
</dbReference>
<dbReference type="InterPro" id="IPR036864">
    <property type="entry name" value="Zn2-C6_fun-type_DNA-bd_sf"/>
</dbReference>
<evidence type="ECO:0000256" key="4">
    <source>
        <dbReference type="ARBA" id="ARBA00023125"/>
    </source>
</evidence>
<dbReference type="SUPFAM" id="SSF57701">
    <property type="entry name" value="Zn2/Cys6 DNA-binding domain"/>
    <property type="match status" value="1"/>
</dbReference>
<feature type="domain" description="Zn(2)-C6 fungal-type" evidence="8">
    <location>
        <begin position="10"/>
        <end position="42"/>
    </location>
</feature>
<comment type="subcellular location">
    <subcellularLocation>
        <location evidence="1">Nucleus</location>
    </subcellularLocation>
</comment>
<keyword evidence="4" id="KW-0238">DNA-binding</keyword>
<dbReference type="Proteomes" id="UP000250266">
    <property type="component" value="Unassembled WGS sequence"/>
</dbReference>
<dbReference type="GO" id="GO:0005634">
    <property type="term" value="C:nucleus"/>
    <property type="evidence" value="ECO:0007669"/>
    <property type="project" value="UniProtKB-SubCell"/>
</dbReference>
<protein>
    <recommendedName>
        <fullName evidence="8">Zn(2)-C6 fungal-type domain-containing protein</fullName>
    </recommendedName>
</protein>
<dbReference type="GO" id="GO:0008270">
    <property type="term" value="F:zinc ion binding"/>
    <property type="evidence" value="ECO:0007669"/>
    <property type="project" value="InterPro"/>
</dbReference>
<dbReference type="CDD" id="cd12148">
    <property type="entry name" value="fungal_TF_MHR"/>
    <property type="match status" value="1"/>
</dbReference>
<dbReference type="InterPro" id="IPR001138">
    <property type="entry name" value="Zn2Cys6_DnaBD"/>
</dbReference>
<keyword evidence="5" id="KW-0804">Transcription</keyword>
<dbReference type="PANTHER" id="PTHR46910">
    <property type="entry name" value="TRANSCRIPTION FACTOR PDR1"/>
    <property type="match status" value="1"/>
</dbReference>
<dbReference type="EMBL" id="KV744982">
    <property type="protein sequence ID" value="OCK79907.1"/>
    <property type="molecule type" value="Genomic_DNA"/>
</dbReference>
<evidence type="ECO:0000256" key="2">
    <source>
        <dbReference type="ARBA" id="ARBA00022723"/>
    </source>
</evidence>
<evidence type="ECO:0000256" key="6">
    <source>
        <dbReference type="ARBA" id="ARBA00023242"/>
    </source>
</evidence>
<dbReference type="CDD" id="cd00067">
    <property type="entry name" value="GAL4"/>
    <property type="match status" value="1"/>
</dbReference>
<dbReference type="PROSITE" id="PS00463">
    <property type="entry name" value="ZN2_CY6_FUNGAL_1"/>
    <property type="match status" value="1"/>
</dbReference>
<dbReference type="InterPro" id="IPR050987">
    <property type="entry name" value="AtrR-like"/>
</dbReference>
<proteinExistence type="predicted"/>
<dbReference type="Pfam" id="PF04082">
    <property type="entry name" value="Fungal_trans"/>
    <property type="match status" value="1"/>
</dbReference>
<accession>A0A8E2JEY7</accession>